<accession>A0A2R6Y2D4</accession>
<gene>
    <name evidence="6" type="ORF">BSOLF_2607</name>
</gene>
<dbReference type="PANTHER" id="PTHR42987:SF4">
    <property type="entry name" value="PROTEASE SOHB-RELATED"/>
    <property type="match status" value="1"/>
</dbReference>
<dbReference type="InterPro" id="IPR004635">
    <property type="entry name" value="Pept_S49_SppA"/>
</dbReference>
<evidence type="ECO:0000256" key="3">
    <source>
        <dbReference type="ARBA" id="ARBA00022801"/>
    </source>
</evidence>
<dbReference type="Gene3D" id="3.90.226.10">
    <property type="entry name" value="2-enoyl-CoA Hydratase, Chain A, domain 1"/>
    <property type="match status" value="1"/>
</dbReference>
<dbReference type="Pfam" id="PF01343">
    <property type="entry name" value="Peptidase_S49"/>
    <property type="match status" value="1"/>
</dbReference>
<organism evidence="6 7">
    <name type="scientific">Candidatus Carbonibacillus altaicus</name>
    <dbReference type="NCBI Taxonomy" id="2163959"/>
    <lineage>
        <taxon>Bacteria</taxon>
        <taxon>Bacillati</taxon>
        <taxon>Bacillota</taxon>
        <taxon>Bacilli</taxon>
        <taxon>Bacillales</taxon>
        <taxon>Candidatus Carbonibacillus</taxon>
    </lineage>
</organism>
<dbReference type="Gene3D" id="6.20.330.10">
    <property type="match status" value="1"/>
</dbReference>
<dbReference type="AlphaFoldDB" id="A0A2R6Y2D4"/>
<comment type="caution">
    <text evidence="6">The sequence shown here is derived from an EMBL/GenBank/DDBJ whole genome shotgun (WGS) entry which is preliminary data.</text>
</comment>
<keyword evidence="2 6" id="KW-0645">Protease</keyword>
<protein>
    <submittedName>
        <fullName evidence="6">Protease</fullName>
    </submittedName>
</protein>
<dbReference type="GO" id="GO:0006508">
    <property type="term" value="P:proteolysis"/>
    <property type="evidence" value="ECO:0007669"/>
    <property type="project" value="UniProtKB-KW"/>
</dbReference>
<comment type="similarity">
    <text evidence="1">Belongs to the peptidase S49 family.</text>
</comment>
<evidence type="ECO:0000256" key="4">
    <source>
        <dbReference type="ARBA" id="ARBA00022825"/>
    </source>
</evidence>
<dbReference type="EMBL" id="PEBX01000018">
    <property type="protein sequence ID" value="PTQ56805.1"/>
    <property type="molecule type" value="Genomic_DNA"/>
</dbReference>
<evidence type="ECO:0000256" key="1">
    <source>
        <dbReference type="ARBA" id="ARBA00008683"/>
    </source>
</evidence>
<dbReference type="InterPro" id="IPR047272">
    <property type="entry name" value="S49_SppA_C"/>
</dbReference>
<dbReference type="NCBIfam" id="TIGR00706">
    <property type="entry name" value="SppA_dom"/>
    <property type="match status" value="1"/>
</dbReference>
<dbReference type="PANTHER" id="PTHR42987">
    <property type="entry name" value="PEPTIDASE S49"/>
    <property type="match status" value="1"/>
</dbReference>
<dbReference type="SUPFAM" id="SSF52096">
    <property type="entry name" value="ClpP/crotonase"/>
    <property type="match status" value="1"/>
</dbReference>
<dbReference type="Proteomes" id="UP000244338">
    <property type="component" value="Unassembled WGS sequence"/>
</dbReference>
<keyword evidence="3" id="KW-0378">Hydrolase</keyword>
<dbReference type="InterPro" id="IPR002142">
    <property type="entry name" value="Peptidase_S49"/>
</dbReference>
<name>A0A2R6Y2D4_9BACL</name>
<reference evidence="7" key="1">
    <citation type="journal article" date="2018" name="Sci. Rep.">
        <title>Lignite coal burning seam in the remote Altai Mountains harbors a hydrogen-driven thermophilic microbial community.</title>
        <authorList>
            <person name="Kadnikov V.V."/>
            <person name="Mardanov A.V."/>
            <person name="Ivasenko D.A."/>
            <person name="Antsiferov D.V."/>
            <person name="Beletsky A.V."/>
            <person name="Karnachuk O.V."/>
            <person name="Ravin N.V."/>
        </authorList>
    </citation>
    <scope>NUCLEOTIDE SEQUENCE [LARGE SCALE GENOMIC DNA]</scope>
</reference>
<dbReference type="CDD" id="cd07023">
    <property type="entry name" value="S49_Sppa_N_C"/>
    <property type="match status" value="1"/>
</dbReference>
<dbReference type="InterPro" id="IPR029045">
    <property type="entry name" value="ClpP/crotonase-like_dom_sf"/>
</dbReference>
<evidence type="ECO:0000256" key="2">
    <source>
        <dbReference type="ARBA" id="ARBA00022670"/>
    </source>
</evidence>
<sequence length="329" mass="35952">MLALVIIGALVVVSVIASNLLTLDDRSMTISEGTLPPLQEVTLDGKGLHKIVVIPIQGVIDDTSTDSLDVFGASQFSLATIERALKQAEKDDAVKAMILKVDSPGGSVVVSDALYRAILRFKEQSGKPVVVSMGTVAASGGYYISLAADKIIAYPDTLTGSIGVIMTLPNYGTLAKTIGYEEVVFKSGPLKDMGDPLQPVTEEARQAFQSIIDETFTHFVSLVSERRQMPLQEVMDKATGAVYTGSQALRFGLVDDLGDFERAVKEAKSLAKIDEARLVEYREKKKSTFLLDWLESHKAPYDEPLSRLANGLEKLLAQERTPKLWFIWR</sequence>
<evidence type="ECO:0000313" key="6">
    <source>
        <dbReference type="EMBL" id="PTQ56805.1"/>
    </source>
</evidence>
<keyword evidence="4" id="KW-0720">Serine protease</keyword>
<proteinExistence type="inferred from homology"/>
<dbReference type="GO" id="GO:0008236">
    <property type="term" value="F:serine-type peptidase activity"/>
    <property type="evidence" value="ECO:0007669"/>
    <property type="project" value="UniProtKB-KW"/>
</dbReference>
<feature type="domain" description="Peptidase S49" evidence="5">
    <location>
        <begin position="123"/>
        <end position="273"/>
    </location>
</feature>
<evidence type="ECO:0000313" key="7">
    <source>
        <dbReference type="Proteomes" id="UP000244338"/>
    </source>
</evidence>
<evidence type="ECO:0000259" key="5">
    <source>
        <dbReference type="Pfam" id="PF01343"/>
    </source>
</evidence>